<dbReference type="InterPro" id="IPR019223">
    <property type="entry name" value="DUF2147"/>
</dbReference>
<feature type="chain" id="PRO_5011432395" evidence="1">
    <location>
        <begin position="27"/>
        <end position="130"/>
    </location>
</feature>
<dbReference type="STRING" id="440168.SAMN04487974_10570"/>
<evidence type="ECO:0000313" key="4">
    <source>
        <dbReference type="Proteomes" id="UP000199495"/>
    </source>
</evidence>
<organism evidence="3 4">
    <name type="scientific">Pelagibacterium luteolum</name>
    <dbReference type="NCBI Taxonomy" id="440168"/>
    <lineage>
        <taxon>Bacteria</taxon>
        <taxon>Pseudomonadati</taxon>
        <taxon>Pseudomonadota</taxon>
        <taxon>Alphaproteobacteria</taxon>
        <taxon>Hyphomicrobiales</taxon>
        <taxon>Devosiaceae</taxon>
        <taxon>Pelagibacterium</taxon>
    </lineage>
</organism>
<keyword evidence="4" id="KW-1185">Reference proteome</keyword>
<keyword evidence="1" id="KW-0732">Signal</keyword>
<reference evidence="3 4" key="1">
    <citation type="submission" date="2016-10" db="EMBL/GenBank/DDBJ databases">
        <authorList>
            <person name="de Groot N.N."/>
        </authorList>
    </citation>
    <scope>NUCLEOTIDE SEQUENCE [LARGE SCALE GENOMIC DNA]</scope>
    <source>
        <strain evidence="3 4">CGMCC 1.10267</strain>
    </source>
</reference>
<dbReference type="PANTHER" id="PTHR36919:SF2">
    <property type="entry name" value="BLL6627 PROTEIN"/>
    <property type="match status" value="1"/>
</dbReference>
<proteinExistence type="predicted"/>
<dbReference type="OrthoDB" id="7950001at2"/>
<evidence type="ECO:0000313" key="3">
    <source>
        <dbReference type="EMBL" id="SDG64413.1"/>
    </source>
</evidence>
<dbReference type="AlphaFoldDB" id="A0A1G7VXG4"/>
<dbReference type="Proteomes" id="UP000199495">
    <property type="component" value="Unassembled WGS sequence"/>
</dbReference>
<evidence type="ECO:0000256" key="1">
    <source>
        <dbReference type="SAM" id="SignalP"/>
    </source>
</evidence>
<sequence length="130" mass="13781">MIFFGRRLGAALLVVAGLATPLSASAPTPVGDWQISTGESRFEITNCGDGTLCAKLTWLDAEASQDETLASYLGDYVMEGATPAAANTWTGAVNYDGDVFSGKLTMVDEDTLSIQGCKAIFCKSMELERI</sequence>
<name>A0A1G7VXG4_9HYPH</name>
<feature type="domain" description="DUF2147" evidence="2">
    <location>
        <begin position="31"/>
        <end position="129"/>
    </location>
</feature>
<protein>
    <submittedName>
        <fullName evidence="3">Uncharacterized conserved protein, DUF2147 family</fullName>
    </submittedName>
</protein>
<dbReference type="RefSeq" id="WP_090595867.1">
    <property type="nucleotide sequence ID" value="NZ_FNCS01000005.1"/>
</dbReference>
<gene>
    <name evidence="3" type="ORF">SAMN04487974_10570</name>
</gene>
<dbReference type="EMBL" id="FNCS01000005">
    <property type="protein sequence ID" value="SDG64413.1"/>
    <property type="molecule type" value="Genomic_DNA"/>
</dbReference>
<feature type="signal peptide" evidence="1">
    <location>
        <begin position="1"/>
        <end position="26"/>
    </location>
</feature>
<accession>A0A1G7VXG4</accession>
<dbReference type="PANTHER" id="PTHR36919">
    <property type="entry name" value="BLR1215 PROTEIN"/>
    <property type="match status" value="1"/>
</dbReference>
<dbReference type="Pfam" id="PF09917">
    <property type="entry name" value="DUF2147"/>
    <property type="match status" value="1"/>
</dbReference>
<evidence type="ECO:0000259" key="2">
    <source>
        <dbReference type="Pfam" id="PF09917"/>
    </source>
</evidence>